<dbReference type="Proteomes" id="UP000216758">
    <property type="component" value="Unassembled WGS sequence"/>
</dbReference>
<keyword evidence="2" id="KW-0812">Transmembrane</keyword>
<keyword evidence="2" id="KW-1133">Transmembrane helix</keyword>
<feature type="compositionally biased region" description="Low complexity" evidence="1">
    <location>
        <begin position="269"/>
        <end position="287"/>
    </location>
</feature>
<dbReference type="Pfam" id="PF26446">
    <property type="entry name" value="DUF8125"/>
    <property type="match status" value="1"/>
</dbReference>
<dbReference type="Pfam" id="PF26447">
    <property type="entry name" value="DUF8126"/>
    <property type="match status" value="1"/>
</dbReference>
<feature type="region of interest" description="Disordered" evidence="1">
    <location>
        <begin position="220"/>
        <end position="287"/>
    </location>
</feature>
<evidence type="ECO:0000256" key="1">
    <source>
        <dbReference type="SAM" id="MobiDB-lite"/>
    </source>
</evidence>
<evidence type="ECO:0000313" key="5">
    <source>
        <dbReference type="Proteomes" id="UP000216758"/>
    </source>
</evidence>
<sequence>MIDRARAWIGDHPVIVALAVGASVAAVAGGYVDTSQITNDIPEWWPAALIGLVAAAIGAKIGGSRITDLLPEDDGILIVAFASDGMGGEIWEVSDDRFEQMEVVPEDGTLMRWDSARPVIEVRDYDPDANRAVANWRVPGSQLAEHETVDEALDAIDELRSRYETDARRGRWIRRRLPSILRTLDRDRAEDQMRAIESHVAPAIGDSDTISEVIRRDMPDELIPESHRRAADMSDTDDLKDDTDADEITNDTDTDTTDMTDSDTDTTDDAQTGATDLTGADTSEAET</sequence>
<feature type="transmembrane region" description="Helical" evidence="2">
    <location>
        <begin position="12"/>
        <end position="32"/>
    </location>
</feature>
<name>A0A256JSP1_HALEZ</name>
<evidence type="ECO:0000313" key="4">
    <source>
        <dbReference type="EMBL" id="OYR71576.1"/>
    </source>
</evidence>
<protein>
    <recommendedName>
        <fullName evidence="3">DUF8125 domain-containing protein</fullName>
    </recommendedName>
</protein>
<dbReference type="EMBL" id="NHPB01000031">
    <property type="protein sequence ID" value="OYR71576.1"/>
    <property type="molecule type" value="Genomic_DNA"/>
</dbReference>
<feature type="compositionally biased region" description="Basic and acidic residues" evidence="1">
    <location>
        <begin position="220"/>
        <end position="232"/>
    </location>
</feature>
<feature type="domain" description="DUF8125" evidence="3">
    <location>
        <begin position="149"/>
        <end position="226"/>
    </location>
</feature>
<proteinExistence type="predicted"/>
<keyword evidence="2" id="KW-0472">Membrane</keyword>
<evidence type="ECO:0000259" key="3">
    <source>
        <dbReference type="Pfam" id="PF26447"/>
    </source>
</evidence>
<gene>
    <name evidence="4" type="ORF">DJ78_05015</name>
</gene>
<dbReference type="InterPro" id="IPR058439">
    <property type="entry name" value="DUF8126"/>
</dbReference>
<evidence type="ECO:0000256" key="2">
    <source>
        <dbReference type="SAM" id="Phobius"/>
    </source>
</evidence>
<dbReference type="AlphaFoldDB" id="A0A256JSP1"/>
<dbReference type="InterPro" id="IPR058438">
    <property type="entry name" value="DUF8125"/>
</dbReference>
<feature type="compositionally biased region" description="Acidic residues" evidence="1">
    <location>
        <begin position="234"/>
        <end position="268"/>
    </location>
</feature>
<reference evidence="4 5" key="1">
    <citation type="journal article" date="2014" name="Front. Microbiol.">
        <title>Population and genomic analysis of the genus Halorubrum.</title>
        <authorList>
            <person name="Fullmer M.S."/>
            <person name="Soucy S.M."/>
            <person name="Swithers K.S."/>
            <person name="Makkay A.M."/>
            <person name="Wheeler R."/>
            <person name="Ventosa A."/>
            <person name="Gogarten J.P."/>
            <person name="Papke R.T."/>
        </authorList>
    </citation>
    <scope>NUCLEOTIDE SEQUENCE [LARGE SCALE GENOMIC DNA]</scope>
    <source>
        <strain evidence="4 5">G37</strain>
    </source>
</reference>
<comment type="caution">
    <text evidence="4">The sequence shown here is derived from an EMBL/GenBank/DDBJ whole genome shotgun (WGS) entry which is preliminary data.</text>
</comment>
<organism evidence="4 5">
    <name type="scientific">Halorubrum ezzemoulense</name>
    <name type="common">Halorubrum chaoviator</name>
    <dbReference type="NCBI Taxonomy" id="337243"/>
    <lineage>
        <taxon>Archaea</taxon>
        <taxon>Methanobacteriati</taxon>
        <taxon>Methanobacteriota</taxon>
        <taxon>Stenosarchaea group</taxon>
        <taxon>Halobacteria</taxon>
        <taxon>Halobacteriales</taxon>
        <taxon>Haloferacaceae</taxon>
        <taxon>Halorubrum</taxon>
    </lineage>
</organism>
<accession>A0A256JSP1</accession>